<keyword evidence="4" id="KW-0238">DNA-binding</keyword>
<gene>
    <name evidence="8" type="ORF">FWK35_00028327</name>
</gene>
<dbReference type="OrthoDB" id="7440550at2759"/>
<proteinExistence type="predicted"/>
<keyword evidence="3" id="KW-0862">Zinc</keyword>
<evidence type="ECO:0000313" key="9">
    <source>
        <dbReference type="Proteomes" id="UP000478052"/>
    </source>
</evidence>
<dbReference type="Pfam" id="PF05485">
    <property type="entry name" value="THAP"/>
    <property type="match status" value="1"/>
</dbReference>
<dbReference type="InterPro" id="IPR048367">
    <property type="entry name" value="TNP-like_RNaseH_C"/>
</dbReference>
<dbReference type="GO" id="GO:0008270">
    <property type="term" value="F:zinc ion binding"/>
    <property type="evidence" value="ECO:0007669"/>
    <property type="project" value="UniProtKB-KW"/>
</dbReference>
<dbReference type="AlphaFoldDB" id="A0A6G0WY11"/>
<feature type="domain" description="Transposable element P transposase-like RNase H C-terminal" evidence="7">
    <location>
        <begin position="101"/>
        <end position="133"/>
    </location>
</feature>
<dbReference type="EMBL" id="VUJU01008326">
    <property type="protein sequence ID" value="KAF0732372.1"/>
    <property type="molecule type" value="Genomic_DNA"/>
</dbReference>
<evidence type="ECO:0000313" key="8">
    <source>
        <dbReference type="EMBL" id="KAF0732372.1"/>
    </source>
</evidence>
<keyword evidence="1" id="KW-0479">Metal-binding</keyword>
<feature type="compositionally biased region" description="Polar residues" evidence="5">
    <location>
        <begin position="311"/>
        <end position="330"/>
    </location>
</feature>
<accession>A0A6G0WY11</accession>
<evidence type="ECO:0000259" key="6">
    <source>
        <dbReference type="Pfam" id="PF05485"/>
    </source>
</evidence>
<dbReference type="SUPFAM" id="SSF57716">
    <property type="entry name" value="Glucocorticoid receptor-like (DNA-binding domain)"/>
    <property type="match status" value="1"/>
</dbReference>
<keyword evidence="2" id="KW-0863">Zinc-finger</keyword>
<reference evidence="8 9" key="1">
    <citation type="submission" date="2019-08" db="EMBL/GenBank/DDBJ databases">
        <title>Whole genome of Aphis craccivora.</title>
        <authorList>
            <person name="Voronova N.V."/>
            <person name="Shulinski R.S."/>
            <person name="Bandarenka Y.V."/>
            <person name="Zhorov D.G."/>
            <person name="Warner D."/>
        </authorList>
    </citation>
    <scope>NUCLEOTIDE SEQUENCE [LARGE SCALE GENOMIC DNA]</scope>
    <source>
        <strain evidence="8">180601</strain>
        <tissue evidence="8">Whole Body</tissue>
    </source>
</reference>
<evidence type="ECO:0000256" key="4">
    <source>
        <dbReference type="ARBA" id="ARBA00023125"/>
    </source>
</evidence>
<feature type="region of interest" description="Disordered" evidence="5">
    <location>
        <begin position="310"/>
        <end position="330"/>
    </location>
</feature>
<evidence type="ECO:0000256" key="3">
    <source>
        <dbReference type="ARBA" id="ARBA00022833"/>
    </source>
</evidence>
<dbReference type="GO" id="GO:0003677">
    <property type="term" value="F:DNA binding"/>
    <property type="evidence" value="ECO:0007669"/>
    <property type="project" value="UniProtKB-KW"/>
</dbReference>
<dbReference type="Proteomes" id="UP000478052">
    <property type="component" value="Unassembled WGS sequence"/>
</dbReference>
<dbReference type="Pfam" id="PF21789">
    <property type="entry name" value="TNP-like_RNaseH_C"/>
    <property type="match status" value="1"/>
</dbReference>
<name>A0A6G0WY11_APHCR</name>
<organism evidence="8 9">
    <name type="scientific">Aphis craccivora</name>
    <name type="common">Cowpea aphid</name>
    <dbReference type="NCBI Taxonomy" id="307492"/>
    <lineage>
        <taxon>Eukaryota</taxon>
        <taxon>Metazoa</taxon>
        <taxon>Ecdysozoa</taxon>
        <taxon>Arthropoda</taxon>
        <taxon>Hexapoda</taxon>
        <taxon>Insecta</taxon>
        <taxon>Pterygota</taxon>
        <taxon>Neoptera</taxon>
        <taxon>Paraneoptera</taxon>
        <taxon>Hemiptera</taxon>
        <taxon>Sternorrhyncha</taxon>
        <taxon>Aphidomorpha</taxon>
        <taxon>Aphidoidea</taxon>
        <taxon>Aphididae</taxon>
        <taxon>Aphidini</taxon>
        <taxon>Aphis</taxon>
        <taxon>Aphis</taxon>
    </lineage>
</organism>
<feature type="domain" description="THAP-type" evidence="6">
    <location>
        <begin position="12"/>
        <end position="63"/>
    </location>
</feature>
<evidence type="ECO:0000256" key="1">
    <source>
        <dbReference type="ARBA" id="ARBA00022723"/>
    </source>
</evidence>
<evidence type="ECO:0000256" key="2">
    <source>
        <dbReference type="ARBA" id="ARBA00022771"/>
    </source>
</evidence>
<evidence type="ECO:0000256" key="5">
    <source>
        <dbReference type="SAM" id="MobiDB-lite"/>
    </source>
</evidence>
<protein>
    <submittedName>
        <fullName evidence="8">Uncharacterized protein</fullName>
    </submittedName>
</protein>
<evidence type="ECO:0000259" key="7">
    <source>
        <dbReference type="Pfam" id="PF21789"/>
    </source>
</evidence>
<sequence>MNNLLLKLSGTSHRFPNPPKNLLMFKKWMEVIGNDDFKDMESSVINEKHRVCSNHFSQDNFSPAHRVSVEFIHSTTWKLGFQNIFKTLNDNNIKVLLPRHLNQDALENLFGAIRALGYRNNNPTCEMFSSAYKTLLLNNLMSAHSPGSNCEKDFSGGCLTSYQTLFETYTNCEANTIEREIEERVADGLPKKFVDNDYNLKLLGNQTQNYIAVYIVKKLNFVLFKNCRICLNEICSKGSNDHKLIQARDYKHNSKYLLKYPNSNFCMLVYKLFSKKKNSLKICKFVVCKYSHLRRTESPLEQRLTVDGRRTTTCSAGGPPNNNSPAGVTT</sequence>
<dbReference type="InterPro" id="IPR006612">
    <property type="entry name" value="THAP_Znf"/>
</dbReference>
<comment type="caution">
    <text evidence="8">The sequence shown here is derived from an EMBL/GenBank/DDBJ whole genome shotgun (WGS) entry which is preliminary data.</text>
</comment>
<keyword evidence="9" id="KW-1185">Reference proteome</keyword>